<feature type="transmembrane region" description="Helical" evidence="9">
    <location>
        <begin position="202"/>
        <end position="229"/>
    </location>
</feature>
<feature type="transmembrane region" description="Helical" evidence="9">
    <location>
        <begin position="262"/>
        <end position="289"/>
    </location>
</feature>
<gene>
    <name evidence="11" type="ORF">FPZ41_13000</name>
</gene>
<comment type="caution">
    <text evidence="11">The sequence shown here is derived from an EMBL/GenBank/DDBJ whole genome shotgun (WGS) entry which is preliminary data.</text>
</comment>
<dbReference type="RefSeq" id="WP_152862198.1">
    <property type="nucleotide sequence ID" value="NZ_VMNX01000036.1"/>
</dbReference>
<dbReference type="GO" id="GO:0009103">
    <property type="term" value="P:lipopolysaccharide biosynthetic process"/>
    <property type="evidence" value="ECO:0007669"/>
    <property type="project" value="UniProtKB-ARBA"/>
</dbReference>
<evidence type="ECO:0000313" key="12">
    <source>
        <dbReference type="Proteomes" id="UP000373149"/>
    </source>
</evidence>
<keyword evidence="2" id="KW-1003">Cell membrane</keyword>
<reference evidence="11 12" key="1">
    <citation type="submission" date="2019-09" db="EMBL/GenBank/DDBJ databases">
        <authorList>
            <person name="Duangmal K."/>
            <person name="Teo W.F.A."/>
            <person name="Lipun K."/>
        </authorList>
    </citation>
    <scope>NUCLEOTIDE SEQUENCE [LARGE SCALE GENOMIC DNA]</scope>
    <source>
        <strain evidence="11 12">K1PN6</strain>
    </source>
</reference>
<evidence type="ECO:0000256" key="6">
    <source>
        <dbReference type="ARBA" id="ARBA00022989"/>
    </source>
</evidence>
<keyword evidence="5 9" id="KW-0812">Transmembrane</keyword>
<dbReference type="InterPro" id="IPR038731">
    <property type="entry name" value="RgtA/B/C-like"/>
</dbReference>
<evidence type="ECO:0000256" key="9">
    <source>
        <dbReference type="SAM" id="Phobius"/>
    </source>
</evidence>
<keyword evidence="12" id="KW-1185">Reference proteome</keyword>
<feature type="domain" description="Glycosyltransferase RgtA/B/C/D-like" evidence="10">
    <location>
        <begin position="111"/>
        <end position="255"/>
    </location>
</feature>
<dbReference type="EMBL" id="VMNX01000036">
    <property type="protein sequence ID" value="MPY49439.1"/>
    <property type="molecule type" value="Genomic_DNA"/>
</dbReference>
<accession>A0A5N8WQB9</accession>
<dbReference type="InterPro" id="IPR050297">
    <property type="entry name" value="LipidA_mod_glycosyltrf_83"/>
</dbReference>
<feature type="region of interest" description="Disordered" evidence="8">
    <location>
        <begin position="1"/>
        <end position="47"/>
    </location>
</feature>
<feature type="transmembrane region" description="Helical" evidence="9">
    <location>
        <begin position="122"/>
        <end position="141"/>
    </location>
</feature>
<feature type="transmembrane region" description="Helical" evidence="9">
    <location>
        <begin position="301"/>
        <end position="322"/>
    </location>
</feature>
<organism evidence="11 12">
    <name type="scientific">Streptomyces acidicola</name>
    <dbReference type="NCBI Taxonomy" id="2596892"/>
    <lineage>
        <taxon>Bacteria</taxon>
        <taxon>Bacillati</taxon>
        <taxon>Actinomycetota</taxon>
        <taxon>Actinomycetes</taxon>
        <taxon>Kitasatosporales</taxon>
        <taxon>Streptomycetaceae</taxon>
        <taxon>Streptomyces</taxon>
    </lineage>
</organism>
<evidence type="ECO:0000313" key="11">
    <source>
        <dbReference type="EMBL" id="MPY49439.1"/>
    </source>
</evidence>
<evidence type="ECO:0000256" key="3">
    <source>
        <dbReference type="ARBA" id="ARBA00022676"/>
    </source>
</evidence>
<feature type="compositionally biased region" description="Low complexity" evidence="8">
    <location>
        <begin position="31"/>
        <end position="42"/>
    </location>
</feature>
<feature type="transmembrane region" description="Helical" evidence="9">
    <location>
        <begin position="147"/>
        <end position="165"/>
    </location>
</feature>
<dbReference type="GO" id="GO:0016763">
    <property type="term" value="F:pentosyltransferase activity"/>
    <property type="evidence" value="ECO:0007669"/>
    <property type="project" value="TreeGrafter"/>
</dbReference>
<comment type="subcellular location">
    <subcellularLocation>
        <location evidence="1">Cell membrane</location>
        <topology evidence="1">Multi-pass membrane protein</topology>
    </subcellularLocation>
</comment>
<evidence type="ECO:0000256" key="7">
    <source>
        <dbReference type="ARBA" id="ARBA00023136"/>
    </source>
</evidence>
<proteinExistence type="predicted"/>
<keyword evidence="7 9" id="KW-0472">Membrane</keyword>
<evidence type="ECO:0000256" key="5">
    <source>
        <dbReference type="ARBA" id="ARBA00022692"/>
    </source>
</evidence>
<evidence type="ECO:0000256" key="1">
    <source>
        <dbReference type="ARBA" id="ARBA00004651"/>
    </source>
</evidence>
<dbReference type="GO" id="GO:0005886">
    <property type="term" value="C:plasma membrane"/>
    <property type="evidence" value="ECO:0007669"/>
    <property type="project" value="UniProtKB-SubCell"/>
</dbReference>
<sequence>MIRRLDSACPPAPADGARTARSPAIAATQLSRPTPARTASPRPRSRRRWAVGAPVALSLVLGLWGVRRDGSLWRDEVVTYDMARRDLPDLAATLEQVDAVHGLYYLLMHGLFALCDDADPLLVLRLPSVVAGAAACGLVALLGHRLAGARAGLLSGIVFALLPPVQRFAQEGRSYALVCALVVWSTWLLVRAVDRGTARLWAGYTAVLLTACLLHEFAVLVAVAHAVVVPRTARPGWVRAVAVVLVGLAPLAVFSTGQSEQVAWIGGIGAVSWTGFGLIVLGAVCARLLGTPRVAVGRLDLPSLGLALTVLPALVLLVASLVKPLYVDRYVLYGNAGTALLAGAVLDRLGSGLGTRVVAAALTLALVPVTVGVRTPESRVDDVAAVEQAIRQAGVPGDGILYMPSRRRVWSLHDPGAVRGLRDLALERGPVASSTLYGTEAAVPVIRARMLTVPRLVAVRDPEGEPLDRIAQEAVKRDVLAASFEECDTLRVRGARVTVFARPGKC</sequence>
<evidence type="ECO:0000256" key="4">
    <source>
        <dbReference type="ARBA" id="ARBA00022679"/>
    </source>
</evidence>
<feature type="transmembrane region" description="Helical" evidence="9">
    <location>
        <begin position="172"/>
        <end position="190"/>
    </location>
</feature>
<evidence type="ECO:0000259" key="10">
    <source>
        <dbReference type="Pfam" id="PF13231"/>
    </source>
</evidence>
<protein>
    <recommendedName>
        <fullName evidence="10">Glycosyltransferase RgtA/B/C/D-like domain-containing protein</fullName>
    </recommendedName>
</protein>
<dbReference type="Pfam" id="PF13231">
    <property type="entry name" value="PMT_2"/>
    <property type="match status" value="1"/>
</dbReference>
<dbReference type="PANTHER" id="PTHR33908">
    <property type="entry name" value="MANNOSYLTRANSFERASE YKCB-RELATED"/>
    <property type="match status" value="1"/>
</dbReference>
<keyword evidence="3" id="KW-0328">Glycosyltransferase</keyword>
<dbReference type="AlphaFoldDB" id="A0A5N8WQB9"/>
<evidence type="ECO:0000256" key="2">
    <source>
        <dbReference type="ARBA" id="ARBA00022475"/>
    </source>
</evidence>
<dbReference type="GO" id="GO:0010041">
    <property type="term" value="P:response to iron(III) ion"/>
    <property type="evidence" value="ECO:0007669"/>
    <property type="project" value="TreeGrafter"/>
</dbReference>
<keyword evidence="6 9" id="KW-1133">Transmembrane helix</keyword>
<feature type="transmembrane region" description="Helical" evidence="9">
    <location>
        <begin position="49"/>
        <end position="66"/>
    </location>
</feature>
<feature type="transmembrane region" description="Helical" evidence="9">
    <location>
        <begin position="236"/>
        <end position="256"/>
    </location>
</feature>
<evidence type="ECO:0000256" key="8">
    <source>
        <dbReference type="SAM" id="MobiDB-lite"/>
    </source>
</evidence>
<dbReference type="PANTHER" id="PTHR33908:SF3">
    <property type="entry name" value="UNDECAPRENYL PHOSPHATE-ALPHA-4-AMINO-4-DEOXY-L-ARABINOSE ARABINOSYL TRANSFERASE"/>
    <property type="match status" value="1"/>
</dbReference>
<name>A0A5N8WQB9_9ACTN</name>
<dbReference type="Proteomes" id="UP000373149">
    <property type="component" value="Unassembled WGS sequence"/>
</dbReference>
<keyword evidence="4" id="KW-0808">Transferase</keyword>